<dbReference type="PANTHER" id="PTHR22926:SF3">
    <property type="entry name" value="UNDECAPRENYL-PHOSPHATE ALPHA-N-ACETYLGLUCOSAMINYL 1-PHOSPHATE TRANSFERASE"/>
    <property type="match status" value="1"/>
</dbReference>
<feature type="transmembrane region" description="Helical" evidence="7">
    <location>
        <begin position="292"/>
        <end position="311"/>
    </location>
</feature>
<organism evidence="8 9">
    <name type="scientific">candidate division WWE3 bacterium GW2011_GWB1_41_6</name>
    <dbReference type="NCBI Taxonomy" id="1619112"/>
    <lineage>
        <taxon>Bacteria</taxon>
        <taxon>Katanobacteria</taxon>
    </lineage>
</organism>
<evidence type="ECO:0000256" key="5">
    <source>
        <dbReference type="ARBA" id="ARBA00022989"/>
    </source>
</evidence>
<evidence type="ECO:0000256" key="3">
    <source>
        <dbReference type="ARBA" id="ARBA00022679"/>
    </source>
</evidence>
<feature type="non-terminal residue" evidence="8">
    <location>
        <position position="356"/>
    </location>
</feature>
<dbReference type="GO" id="GO:0044038">
    <property type="term" value="P:cell wall macromolecule biosynthetic process"/>
    <property type="evidence" value="ECO:0007669"/>
    <property type="project" value="TreeGrafter"/>
</dbReference>
<dbReference type="GO" id="GO:0016780">
    <property type="term" value="F:phosphotransferase activity, for other substituted phosphate groups"/>
    <property type="evidence" value="ECO:0007669"/>
    <property type="project" value="InterPro"/>
</dbReference>
<evidence type="ECO:0000313" key="9">
    <source>
        <dbReference type="Proteomes" id="UP000034163"/>
    </source>
</evidence>
<comment type="subcellular location">
    <subcellularLocation>
        <location evidence="1">Cell membrane</location>
        <topology evidence="1">Multi-pass membrane protein</topology>
    </subcellularLocation>
</comment>
<evidence type="ECO:0000256" key="1">
    <source>
        <dbReference type="ARBA" id="ARBA00004651"/>
    </source>
</evidence>
<evidence type="ECO:0000256" key="6">
    <source>
        <dbReference type="ARBA" id="ARBA00023136"/>
    </source>
</evidence>
<feature type="transmembrane region" description="Helical" evidence="7">
    <location>
        <begin position="146"/>
        <end position="169"/>
    </location>
</feature>
<sequence>MKYLEITRLIKRYYLTLPIHLKDLKESYYSQFINILVINTGLVIGQLIYVYLRLPYLNENIPFWYSMPWGSGQLAPKSYLYLIPVLSVVIFLGGVFLTTLAKRFFIKYLPQMMALIVTVTNIMLTYSLLRIVFISSIPFPSLINPLHLQLFMPFIIAFVVVYFIAPYFIEFARDKGIVTNPSLHSHPAMVLLQPSTRGGGVVFTAGFLLASLFFVTLSKEILGIYLVALLLAILGLVDDYQNTHPRSFFRFLETPVLRLVLLFGLVSILTFFNVQIDFIGNPFGGIVQLTQYSLIPAVITVVWIVWILNLLSWSNGIDGQYSGIIGISSIVIAFLSLRFIPLLPEHMDYAKLAIAA</sequence>
<dbReference type="GO" id="GO:0009103">
    <property type="term" value="P:lipopolysaccharide biosynthetic process"/>
    <property type="evidence" value="ECO:0007669"/>
    <property type="project" value="TreeGrafter"/>
</dbReference>
<evidence type="ECO:0000256" key="7">
    <source>
        <dbReference type="SAM" id="Phobius"/>
    </source>
</evidence>
<feature type="transmembrane region" description="Helical" evidence="7">
    <location>
        <begin position="32"/>
        <end position="52"/>
    </location>
</feature>
<comment type="caution">
    <text evidence="8">The sequence shown here is derived from an EMBL/GenBank/DDBJ whole genome shotgun (WGS) entry which is preliminary data.</text>
</comment>
<feature type="transmembrane region" description="Helical" evidence="7">
    <location>
        <begin position="113"/>
        <end position="134"/>
    </location>
</feature>
<feature type="transmembrane region" description="Helical" evidence="7">
    <location>
        <begin position="190"/>
        <end position="215"/>
    </location>
</feature>
<evidence type="ECO:0000256" key="4">
    <source>
        <dbReference type="ARBA" id="ARBA00022692"/>
    </source>
</evidence>
<keyword evidence="4 7" id="KW-0812">Transmembrane</keyword>
<keyword evidence="6 7" id="KW-0472">Membrane</keyword>
<dbReference type="AlphaFoldDB" id="A0A0G0ZTT7"/>
<keyword evidence="2" id="KW-1003">Cell membrane</keyword>
<proteinExistence type="predicted"/>
<dbReference type="PANTHER" id="PTHR22926">
    <property type="entry name" value="PHOSPHO-N-ACETYLMURAMOYL-PENTAPEPTIDE-TRANSFERASE"/>
    <property type="match status" value="1"/>
</dbReference>
<dbReference type="EMBL" id="LCBS01000022">
    <property type="protein sequence ID" value="KKS16423.1"/>
    <property type="molecule type" value="Genomic_DNA"/>
</dbReference>
<dbReference type="InterPro" id="IPR000715">
    <property type="entry name" value="Glycosyl_transferase_4"/>
</dbReference>
<feature type="transmembrane region" description="Helical" evidence="7">
    <location>
        <begin position="79"/>
        <end position="101"/>
    </location>
</feature>
<gene>
    <name evidence="8" type="ORF">UU72_C0022G0010</name>
</gene>
<dbReference type="GO" id="GO:0005886">
    <property type="term" value="C:plasma membrane"/>
    <property type="evidence" value="ECO:0007669"/>
    <property type="project" value="UniProtKB-SubCell"/>
</dbReference>
<keyword evidence="5 7" id="KW-1133">Transmembrane helix</keyword>
<protein>
    <submittedName>
        <fullName evidence="8">Glycosyl transferase, family 4, conserved region</fullName>
    </submittedName>
</protein>
<feature type="transmembrane region" description="Helical" evidence="7">
    <location>
        <begin position="221"/>
        <end position="238"/>
    </location>
</feature>
<feature type="transmembrane region" description="Helical" evidence="7">
    <location>
        <begin position="323"/>
        <end position="343"/>
    </location>
</feature>
<dbReference type="Proteomes" id="UP000034163">
    <property type="component" value="Unassembled WGS sequence"/>
</dbReference>
<dbReference type="GO" id="GO:0071555">
    <property type="term" value="P:cell wall organization"/>
    <property type="evidence" value="ECO:0007669"/>
    <property type="project" value="TreeGrafter"/>
</dbReference>
<evidence type="ECO:0000256" key="2">
    <source>
        <dbReference type="ARBA" id="ARBA00022475"/>
    </source>
</evidence>
<keyword evidence="3 8" id="KW-0808">Transferase</keyword>
<accession>A0A0G0ZTT7</accession>
<reference evidence="8 9" key="1">
    <citation type="journal article" date="2015" name="Nature">
        <title>rRNA introns, odd ribosomes, and small enigmatic genomes across a large radiation of phyla.</title>
        <authorList>
            <person name="Brown C.T."/>
            <person name="Hug L.A."/>
            <person name="Thomas B.C."/>
            <person name="Sharon I."/>
            <person name="Castelle C.J."/>
            <person name="Singh A."/>
            <person name="Wilkins M.J."/>
            <person name="Williams K.H."/>
            <person name="Banfield J.F."/>
        </authorList>
    </citation>
    <scope>NUCLEOTIDE SEQUENCE [LARGE SCALE GENOMIC DNA]</scope>
</reference>
<name>A0A0G0ZTT7_UNCKA</name>
<dbReference type="Pfam" id="PF00953">
    <property type="entry name" value="Glycos_transf_4"/>
    <property type="match status" value="1"/>
</dbReference>
<feature type="transmembrane region" description="Helical" evidence="7">
    <location>
        <begin position="259"/>
        <end position="280"/>
    </location>
</feature>
<evidence type="ECO:0000313" key="8">
    <source>
        <dbReference type="EMBL" id="KKS16423.1"/>
    </source>
</evidence>